<dbReference type="PANTHER" id="PTHR42254">
    <property type="entry name" value="METALLOPHOS DOMAIN-CONTAINING PROTEIN"/>
    <property type="match status" value="1"/>
</dbReference>
<dbReference type="Pfam" id="PF00149">
    <property type="entry name" value="Metallophos"/>
    <property type="match status" value="1"/>
</dbReference>
<keyword evidence="4" id="KW-1185">Reference proteome</keyword>
<dbReference type="OrthoDB" id="426586at2759"/>
<reference evidence="3" key="1">
    <citation type="submission" date="2021-02" db="EMBL/GenBank/DDBJ databases">
        <authorList>
            <person name="Dougan E. K."/>
            <person name="Rhodes N."/>
            <person name="Thang M."/>
            <person name="Chan C."/>
        </authorList>
    </citation>
    <scope>NUCLEOTIDE SEQUENCE</scope>
</reference>
<dbReference type="AlphaFoldDB" id="A0A812QTA5"/>
<feature type="compositionally biased region" description="Polar residues" evidence="1">
    <location>
        <begin position="612"/>
        <end position="628"/>
    </location>
</feature>
<gene>
    <name evidence="3" type="ORF">SNEC2469_LOCUS11024</name>
</gene>
<dbReference type="EMBL" id="CAJNJA010017499">
    <property type="protein sequence ID" value="CAE7402597.1"/>
    <property type="molecule type" value="Genomic_DNA"/>
</dbReference>
<dbReference type="PANTHER" id="PTHR42254:SF1">
    <property type="entry name" value="CALCINEURIN-LIKE PHOSPHOESTERASE DOMAIN-CONTAINING PROTEIN"/>
    <property type="match status" value="1"/>
</dbReference>
<dbReference type="GO" id="GO:0016787">
    <property type="term" value="F:hydrolase activity"/>
    <property type="evidence" value="ECO:0007669"/>
    <property type="project" value="InterPro"/>
</dbReference>
<protein>
    <recommendedName>
        <fullName evidence="2">Calcineurin-like phosphoesterase domain-containing protein</fullName>
    </recommendedName>
</protein>
<organism evidence="3 4">
    <name type="scientific">Symbiodinium necroappetens</name>
    <dbReference type="NCBI Taxonomy" id="1628268"/>
    <lineage>
        <taxon>Eukaryota</taxon>
        <taxon>Sar</taxon>
        <taxon>Alveolata</taxon>
        <taxon>Dinophyceae</taxon>
        <taxon>Suessiales</taxon>
        <taxon>Symbiodiniaceae</taxon>
        <taxon>Symbiodinium</taxon>
    </lineage>
</organism>
<feature type="compositionally biased region" description="Polar residues" evidence="1">
    <location>
        <begin position="575"/>
        <end position="587"/>
    </location>
</feature>
<evidence type="ECO:0000313" key="4">
    <source>
        <dbReference type="Proteomes" id="UP000601435"/>
    </source>
</evidence>
<dbReference type="Proteomes" id="UP000601435">
    <property type="component" value="Unassembled WGS sequence"/>
</dbReference>
<dbReference type="SUPFAM" id="SSF56300">
    <property type="entry name" value="Metallo-dependent phosphatases"/>
    <property type="match status" value="1"/>
</dbReference>
<dbReference type="InterPro" id="IPR029052">
    <property type="entry name" value="Metallo-depent_PP-like"/>
</dbReference>
<proteinExistence type="predicted"/>
<feature type="region of interest" description="Disordered" evidence="1">
    <location>
        <begin position="551"/>
        <end position="654"/>
    </location>
</feature>
<dbReference type="PROSITE" id="PS50096">
    <property type="entry name" value="IQ"/>
    <property type="match status" value="1"/>
</dbReference>
<feature type="domain" description="Calcineurin-like phosphoesterase" evidence="2">
    <location>
        <begin position="723"/>
        <end position="809"/>
    </location>
</feature>
<evidence type="ECO:0000256" key="1">
    <source>
        <dbReference type="SAM" id="MobiDB-lite"/>
    </source>
</evidence>
<name>A0A812QTA5_9DINO</name>
<accession>A0A812QTA5</accession>
<evidence type="ECO:0000313" key="3">
    <source>
        <dbReference type="EMBL" id="CAE7402597.1"/>
    </source>
</evidence>
<comment type="caution">
    <text evidence="3">The sequence shown here is derived from an EMBL/GenBank/DDBJ whole genome shotgun (WGS) entry which is preliminary data.</text>
</comment>
<sequence>MSISSLTSLSLCNVDLPGEAWEELPKLRGLRDLTIQRRAPPNSSTSAEMQTASPALERALLQVVQNCRSLRKLDLYGMWSAITDKLCLLLLHSNLSWPYGSGLRFLRLDLRYGCAAEEVLRAVKASAAQAMSVRILPQDSSSSSPVLPGLVKAQAKIRGYLVRKQAETHKWTYMFPFTSCYTAASKVCMELAEHFSTGTVSSMEGTSAEGRPQAQSLQGGCETLDFEEDASPAFAAVQLTASLHRSSEVSASSADLLEPSCLLAAPGLSAAIHRVLGKLDRSLAHAAAPASPTERVQVEAGEAALAEAAARAGCNLASLEATKHKSAVSSASRSLIRLVDSLEDLHLMPSSKGEATHGSATNTTFFESVDQASGRIGTGMLGQGCGDKSVSEVAITVTQEAPFLWSNLTGAGMSFEIGPPCAGTHLISGKMWPTTVTAEGISGKIRAGFVNLRSTMSGTWSTGPSGLAGNLTVAFQELLEVEWTWKPVCRGEFAAAVGHRRLDRLDAQLLLYMSRFRSVWDAPTEPEELPQAALPASSRRADEAVRRLVDVSVSPPKLEPPDFSLGPQDPVFQEPSPNESQPGTSNPGKPVSDAAGGDDANPDPGPIAVRSTGHSTYGHQEQPAQSPQGDIAEEPNRPETEGQAEEAEARLPTLSRNVGLGAGCLPHRRVGLGLQKHAGAWRLRGVAAAITGLAASTTSRSFASETRARSALPSERIDEVGYITDLEGDLDTFNRYLGSGRAVLYRDEKELLQLRSPTSAFVFGGDLFDRGPGDLQLARELVGLKKRHPDRVFLIMGNRDINKMRFTAELQAEEVALGSESAFEPWWDPKATKLADFLAKKGYSDTPVARLKWMLTCTLGSPQAFGHRRAELALLAGKDVAEISEEEVLESYSQSVLDKNGEVVAYLRNAQVGVIIGDTLFVHGAVEKQALGFVPSATLRYRRNSPEEVRGVGCRQDLALREWIEGLNDFAAEQVEAWQGRPFWQPAAATGRIRGGEALMAYQCRPAMALHTVVVTCYVDGHAMPARKAIDEDKFEGYQKCSDPMNKEVLQYLLDGGVRRVVVGHKPSGQAPAVLHTAGLDGLGYEVVSADTNYASSETSCLRGGSWAEVRISLKAGSSQTRLHGVLPDGRGEYDFHLPALGTSTSGWEDGDPLIGHETSDGWWVRARLGALKDSQSLYLLSKGIGRKAKYVTKGAAQFQVFQEPPSLSPRRT</sequence>
<dbReference type="Gene3D" id="3.60.21.10">
    <property type="match status" value="1"/>
</dbReference>
<evidence type="ECO:0000259" key="2">
    <source>
        <dbReference type="Pfam" id="PF00149"/>
    </source>
</evidence>
<dbReference type="InterPro" id="IPR004843">
    <property type="entry name" value="Calcineurin-like_PHP"/>
</dbReference>